<evidence type="ECO:0000313" key="2">
    <source>
        <dbReference type="EMBL" id="GFT12916.1"/>
    </source>
</evidence>
<organism evidence="2 3">
    <name type="scientific">Nephila pilipes</name>
    <name type="common">Giant wood spider</name>
    <name type="synonym">Nephila maculata</name>
    <dbReference type="NCBI Taxonomy" id="299642"/>
    <lineage>
        <taxon>Eukaryota</taxon>
        <taxon>Metazoa</taxon>
        <taxon>Ecdysozoa</taxon>
        <taxon>Arthropoda</taxon>
        <taxon>Chelicerata</taxon>
        <taxon>Arachnida</taxon>
        <taxon>Araneae</taxon>
        <taxon>Araneomorphae</taxon>
        <taxon>Entelegynae</taxon>
        <taxon>Araneoidea</taxon>
        <taxon>Nephilidae</taxon>
        <taxon>Nephila</taxon>
    </lineage>
</organism>
<proteinExistence type="predicted"/>
<keyword evidence="3" id="KW-1185">Reference proteome</keyword>
<dbReference type="AlphaFoldDB" id="A0A8X6TGP3"/>
<dbReference type="Proteomes" id="UP000887013">
    <property type="component" value="Unassembled WGS sequence"/>
</dbReference>
<dbReference type="EMBL" id="BMAW01104176">
    <property type="protein sequence ID" value="GFT12916.1"/>
    <property type="molecule type" value="Genomic_DNA"/>
</dbReference>
<evidence type="ECO:0000313" key="3">
    <source>
        <dbReference type="Proteomes" id="UP000887013"/>
    </source>
</evidence>
<evidence type="ECO:0000256" key="1">
    <source>
        <dbReference type="SAM" id="Coils"/>
    </source>
</evidence>
<name>A0A8X6TGP3_NEPPI</name>
<keyword evidence="1" id="KW-0175">Coiled coil</keyword>
<comment type="caution">
    <text evidence="2">The sequence shown here is derived from an EMBL/GenBank/DDBJ whole genome shotgun (WGS) entry which is preliminary data.</text>
</comment>
<protein>
    <submittedName>
        <fullName evidence="2">Uncharacterized protein</fullName>
    </submittedName>
</protein>
<gene>
    <name evidence="2" type="ORF">NPIL_519331</name>
</gene>
<sequence length="98" mass="11325">MDEVQKLPLIPQVIYDTIEILIRHQKCLGARAAFLRQFTNIHEVHYNFKVENAIKELDNEIQGIQKDTKQIESELAKFSVCSVPKCIHNANAHIKSIR</sequence>
<reference evidence="2" key="1">
    <citation type="submission" date="2020-08" db="EMBL/GenBank/DDBJ databases">
        <title>Multicomponent nature underlies the extraordinary mechanical properties of spider dragline silk.</title>
        <authorList>
            <person name="Kono N."/>
            <person name="Nakamura H."/>
            <person name="Mori M."/>
            <person name="Yoshida Y."/>
            <person name="Ohtoshi R."/>
            <person name="Malay A.D."/>
            <person name="Moran D.A.P."/>
            <person name="Tomita M."/>
            <person name="Numata K."/>
            <person name="Arakawa K."/>
        </authorList>
    </citation>
    <scope>NUCLEOTIDE SEQUENCE</scope>
</reference>
<feature type="coiled-coil region" evidence="1">
    <location>
        <begin position="47"/>
        <end position="74"/>
    </location>
</feature>
<accession>A0A8X6TGP3</accession>